<feature type="compositionally biased region" description="Basic and acidic residues" evidence="2">
    <location>
        <begin position="280"/>
        <end position="299"/>
    </location>
</feature>
<dbReference type="FunFam" id="1.10.3970.10:FF:000001">
    <property type="entry name" value="synapse-associated protein 1 isoform X1"/>
    <property type="match status" value="1"/>
</dbReference>
<evidence type="ECO:0000256" key="2">
    <source>
        <dbReference type="SAM" id="MobiDB-lite"/>
    </source>
</evidence>
<feature type="compositionally biased region" description="Acidic residues" evidence="2">
    <location>
        <begin position="270"/>
        <end position="279"/>
    </location>
</feature>
<dbReference type="GO" id="GO:0038203">
    <property type="term" value="P:TORC2 signaling"/>
    <property type="evidence" value="ECO:0007669"/>
    <property type="project" value="TreeGrafter"/>
</dbReference>
<gene>
    <name evidence="4" type="ORF">DGYR_LOCUS8664</name>
</gene>
<keyword evidence="1" id="KW-0597">Phosphoprotein</keyword>
<proteinExistence type="predicted"/>
<evidence type="ECO:0000259" key="3">
    <source>
        <dbReference type="PROSITE" id="PS50858"/>
    </source>
</evidence>
<dbReference type="EMBL" id="CAJFCJ010000012">
    <property type="protein sequence ID" value="CAD5120585.1"/>
    <property type="molecule type" value="Genomic_DNA"/>
</dbReference>
<dbReference type="Gene3D" id="1.10.3970.10">
    <property type="entry name" value="BSD domain"/>
    <property type="match status" value="1"/>
</dbReference>
<dbReference type="InterPro" id="IPR051494">
    <property type="entry name" value="BSD_domain-containing"/>
</dbReference>
<feature type="compositionally biased region" description="Basic and acidic residues" evidence="2">
    <location>
        <begin position="40"/>
        <end position="59"/>
    </location>
</feature>
<dbReference type="GO" id="GO:0005794">
    <property type="term" value="C:Golgi apparatus"/>
    <property type="evidence" value="ECO:0007669"/>
    <property type="project" value="TreeGrafter"/>
</dbReference>
<keyword evidence="5" id="KW-1185">Reference proteome</keyword>
<dbReference type="GO" id="GO:0005634">
    <property type="term" value="C:nucleus"/>
    <property type="evidence" value="ECO:0007669"/>
    <property type="project" value="TreeGrafter"/>
</dbReference>
<dbReference type="PANTHER" id="PTHR16019">
    <property type="entry name" value="SYNAPSE-ASSOCIATED PROTEIN"/>
    <property type="match status" value="1"/>
</dbReference>
<dbReference type="InterPro" id="IPR035925">
    <property type="entry name" value="BSD_dom_sf"/>
</dbReference>
<evidence type="ECO:0000313" key="5">
    <source>
        <dbReference type="Proteomes" id="UP000549394"/>
    </source>
</evidence>
<feature type="compositionally biased region" description="Polar residues" evidence="2">
    <location>
        <begin position="252"/>
        <end position="263"/>
    </location>
</feature>
<dbReference type="GO" id="GO:0048172">
    <property type="term" value="P:regulation of short-term neuronal synaptic plasticity"/>
    <property type="evidence" value="ECO:0007669"/>
    <property type="project" value="TreeGrafter"/>
</dbReference>
<protein>
    <recommendedName>
        <fullName evidence="3">BSD domain-containing protein</fullName>
    </recommendedName>
</protein>
<dbReference type="SUPFAM" id="SSF140383">
    <property type="entry name" value="BSD domain-like"/>
    <property type="match status" value="1"/>
</dbReference>
<feature type="compositionally biased region" description="Basic and acidic residues" evidence="2">
    <location>
        <begin position="20"/>
        <end position="30"/>
    </location>
</feature>
<evidence type="ECO:0000313" key="4">
    <source>
        <dbReference type="EMBL" id="CAD5120585.1"/>
    </source>
</evidence>
<dbReference type="Proteomes" id="UP000549394">
    <property type="component" value="Unassembled WGS sequence"/>
</dbReference>
<dbReference type="PROSITE" id="PS50858">
    <property type="entry name" value="BSD"/>
    <property type="match status" value="1"/>
</dbReference>
<dbReference type="SMART" id="SM00751">
    <property type="entry name" value="BSD"/>
    <property type="match status" value="1"/>
</dbReference>
<organism evidence="4 5">
    <name type="scientific">Dimorphilus gyrociliatus</name>
    <dbReference type="NCBI Taxonomy" id="2664684"/>
    <lineage>
        <taxon>Eukaryota</taxon>
        <taxon>Metazoa</taxon>
        <taxon>Spiralia</taxon>
        <taxon>Lophotrochozoa</taxon>
        <taxon>Annelida</taxon>
        <taxon>Polychaeta</taxon>
        <taxon>Polychaeta incertae sedis</taxon>
        <taxon>Dinophilidae</taxon>
        <taxon>Dimorphilus</taxon>
    </lineage>
</organism>
<dbReference type="InterPro" id="IPR005607">
    <property type="entry name" value="BSD_dom"/>
</dbReference>
<dbReference type="GO" id="GO:0045202">
    <property type="term" value="C:synapse"/>
    <property type="evidence" value="ECO:0007669"/>
    <property type="project" value="TreeGrafter"/>
</dbReference>
<evidence type="ECO:0000256" key="1">
    <source>
        <dbReference type="ARBA" id="ARBA00022553"/>
    </source>
</evidence>
<dbReference type="OrthoDB" id="47923at2759"/>
<dbReference type="PANTHER" id="PTHR16019:SF6">
    <property type="entry name" value="SYNAPSE-ASSOCIATED PROTEIN 1"/>
    <property type="match status" value="1"/>
</dbReference>
<reference evidence="4 5" key="1">
    <citation type="submission" date="2020-08" db="EMBL/GenBank/DDBJ databases">
        <authorList>
            <person name="Hejnol A."/>
        </authorList>
    </citation>
    <scope>NUCLEOTIDE SEQUENCE [LARGE SCALE GENOMIC DNA]</scope>
</reference>
<feature type="region of interest" description="Disordered" evidence="2">
    <location>
        <begin position="237"/>
        <end position="309"/>
    </location>
</feature>
<sequence>MFQNWSNLTKNVSGWLGATRGDESDTEVIKVGDATIPENDTEKAKERSTPDVEEAKETTEETGEAPGISEQLEEVSAKAINSAKEWGSYLMTVGKMVTDKAAATAKNVKSTVEEKTIIGDFEKEQEKFVTENKERTSKSEVAVPPWIGFNEEEQMKSQILALSSDKRNFVRNPPSGVQFEFDFSTSYPVAMAMLQEDQKLNKMRFELVPKHVKEEVFWRNYFYRVSLIKQSAQLSSLEQERETEQPIPEPNLKSSTQELSSSPTEHEFISDDYTESLNEEELRKDMEQLKVNEKEEKGKAAQVDEEEPEWDQLAAELQEYEMVAEADDEIDQELLDQIEKETSS</sequence>
<dbReference type="Pfam" id="PF03909">
    <property type="entry name" value="BSD"/>
    <property type="match status" value="1"/>
</dbReference>
<feature type="domain" description="BSD" evidence="3">
    <location>
        <begin position="177"/>
        <end position="229"/>
    </location>
</feature>
<name>A0A7I8VYJ3_9ANNE</name>
<dbReference type="AlphaFoldDB" id="A0A7I8VYJ3"/>
<accession>A0A7I8VYJ3</accession>
<feature type="region of interest" description="Disordered" evidence="2">
    <location>
        <begin position="13"/>
        <end position="71"/>
    </location>
</feature>
<comment type="caution">
    <text evidence="4">The sequence shown here is derived from an EMBL/GenBank/DDBJ whole genome shotgun (WGS) entry which is preliminary data.</text>
</comment>